<feature type="domain" description="Polysaccharide pyruvyl transferase" evidence="1">
    <location>
        <begin position="13"/>
        <end position="121"/>
    </location>
</feature>
<proteinExistence type="predicted"/>
<name>A0A939BAL5_9CLOT</name>
<dbReference type="Pfam" id="PF04230">
    <property type="entry name" value="PS_pyruv_trans"/>
    <property type="match status" value="1"/>
</dbReference>
<dbReference type="GO" id="GO:0016740">
    <property type="term" value="F:transferase activity"/>
    <property type="evidence" value="ECO:0007669"/>
    <property type="project" value="UniProtKB-KW"/>
</dbReference>
<dbReference type="RefSeq" id="WP_204908947.1">
    <property type="nucleotide sequence ID" value="NZ_JACJLV010000020.1"/>
</dbReference>
<evidence type="ECO:0000313" key="3">
    <source>
        <dbReference type="Proteomes" id="UP000713880"/>
    </source>
</evidence>
<dbReference type="AlphaFoldDB" id="A0A939BAL5"/>
<dbReference type="EMBL" id="JACJLV010000020">
    <property type="protein sequence ID" value="MBM6826898.1"/>
    <property type="molecule type" value="Genomic_DNA"/>
</dbReference>
<gene>
    <name evidence="2" type="ORF">H6A13_07255</name>
</gene>
<evidence type="ECO:0000259" key="1">
    <source>
        <dbReference type="Pfam" id="PF04230"/>
    </source>
</evidence>
<reference evidence="2" key="1">
    <citation type="submission" date="2020-08" db="EMBL/GenBank/DDBJ databases">
        <authorList>
            <person name="Cejkova D."/>
            <person name="Kubasova T."/>
            <person name="Jahodarova E."/>
            <person name="Rychlik I."/>
        </authorList>
    </citation>
    <scope>NUCLEOTIDE SEQUENCE</scope>
    <source>
        <strain evidence="2">An420c</strain>
    </source>
</reference>
<keyword evidence="2" id="KW-0808">Transferase</keyword>
<reference evidence="2" key="2">
    <citation type="journal article" date="2021" name="Sci. Rep.">
        <title>The distribution of antibiotic resistance genes in chicken gut microbiota commensals.</title>
        <authorList>
            <person name="Juricova H."/>
            <person name="Matiasovicova J."/>
            <person name="Kubasova T."/>
            <person name="Cejkova D."/>
            <person name="Rychlik I."/>
        </authorList>
    </citation>
    <scope>NUCLEOTIDE SEQUENCE</scope>
    <source>
        <strain evidence="2">An420c</strain>
    </source>
</reference>
<evidence type="ECO:0000313" key="2">
    <source>
        <dbReference type="EMBL" id="MBM6826898.1"/>
    </source>
</evidence>
<organism evidence="2 3">
    <name type="scientific">Mordavella massiliensis</name>
    <dbReference type="NCBI Taxonomy" id="1871024"/>
    <lineage>
        <taxon>Bacteria</taxon>
        <taxon>Bacillati</taxon>
        <taxon>Bacillota</taxon>
        <taxon>Clostridia</taxon>
        <taxon>Eubacteriales</taxon>
        <taxon>Clostridiaceae</taxon>
        <taxon>Mordavella</taxon>
    </lineage>
</organism>
<dbReference type="Proteomes" id="UP000713880">
    <property type="component" value="Unassembled WGS sequence"/>
</dbReference>
<comment type="caution">
    <text evidence="2">The sequence shown here is derived from an EMBL/GenBank/DDBJ whole genome shotgun (WGS) entry which is preliminary data.</text>
</comment>
<sequence>MKCSIITIHHIHNFGSVFQAYALAHFLDINGYDTEIIDYRPGYYKLGRNKLKTAVGRALNYGSYSNRKQKFENFISKYETLSEKCFSSVAELEMYYKDRDNHIFIAGGDQLWNTYHPCGNDEAYKLVFMEI</sequence>
<dbReference type="InterPro" id="IPR007345">
    <property type="entry name" value="Polysacch_pyruvyl_Trfase"/>
</dbReference>
<accession>A0A939BAL5</accession>
<keyword evidence="3" id="KW-1185">Reference proteome</keyword>
<protein>
    <submittedName>
        <fullName evidence="2">Polysaccharide pyruvyl transferase family protein</fullName>
    </submittedName>
</protein>